<dbReference type="Pfam" id="PF13508">
    <property type="entry name" value="Acetyltransf_7"/>
    <property type="match status" value="1"/>
</dbReference>
<organism evidence="2 3">
    <name type="scientific">Paenibacillus darwinianus</name>
    <dbReference type="NCBI Taxonomy" id="1380763"/>
    <lineage>
        <taxon>Bacteria</taxon>
        <taxon>Bacillati</taxon>
        <taxon>Bacillota</taxon>
        <taxon>Bacilli</taxon>
        <taxon>Bacillales</taxon>
        <taxon>Paenibacillaceae</taxon>
        <taxon>Paenibacillus</taxon>
    </lineage>
</organism>
<dbReference type="Gene3D" id="3.40.630.30">
    <property type="match status" value="1"/>
</dbReference>
<evidence type="ECO:0000313" key="2">
    <source>
        <dbReference type="EMBL" id="EXX88742.1"/>
    </source>
</evidence>
<keyword evidence="3" id="KW-1185">Reference proteome</keyword>
<comment type="caution">
    <text evidence="2">The sequence shown here is derived from an EMBL/GenBank/DDBJ whole genome shotgun (WGS) entry which is preliminary data.</text>
</comment>
<dbReference type="RefSeq" id="WP_036582166.1">
    <property type="nucleotide sequence ID" value="NZ_KK082154.1"/>
</dbReference>
<dbReference type="InterPro" id="IPR016181">
    <property type="entry name" value="Acyl_CoA_acyltransferase"/>
</dbReference>
<feature type="domain" description="N-acetyltransferase" evidence="1">
    <location>
        <begin position="10"/>
        <end position="138"/>
    </location>
</feature>
<gene>
    <name evidence="2" type="ORF">BG53_01385</name>
</gene>
<dbReference type="PANTHER" id="PTHR43233:SF1">
    <property type="entry name" value="FAMILY N-ACETYLTRANSFERASE, PUTATIVE (AFU_ORTHOLOGUE AFUA_6G03350)-RELATED"/>
    <property type="match status" value="1"/>
</dbReference>
<proteinExistence type="predicted"/>
<dbReference type="InterPro" id="IPR053144">
    <property type="entry name" value="Acetyltransferase_Butenolide"/>
</dbReference>
<dbReference type="Proteomes" id="UP000053750">
    <property type="component" value="Unassembled WGS sequence"/>
</dbReference>
<name>A0A9W5S1I4_9BACL</name>
<dbReference type="AlphaFoldDB" id="A0A9W5S1I4"/>
<dbReference type="SUPFAM" id="SSF55729">
    <property type="entry name" value="Acyl-CoA N-acyltransferases (Nat)"/>
    <property type="match status" value="1"/>
</dbReference>
<dbReference type="GO" id="GO:0016747">
    <property type="term" value="F:acyltransferase activity, transferring groups other than amino-acyl groups"/>
    <property type="evidence" value="ECO:0007669"/>
    <property type="project" value="InterPro"/>
</dbReference>
<sequence>MEWTHETMSYKISDRKELLQPDVILSMLQGSYWAATRTMEAMRLSIENSLCIGIYHNGGQVGFARAITDRATFSWLCDVIIHPDHRGVGLGKWLMKFLCAHLDLKSTWVGLETRDAHGLYEKFKFERQEVMMLRLPAL</sequence>
<dbReference type="InterPro" id="IPR000182">
    <property type="entry name" value="GNAT_dom"/>
</dbReference>
<protein>
    <submittedName>
        <fullName evidence="2">GCN5 family acetyltransferase</fullName>
    </submittedName>
</protein>
<dbReference type="EMBL" id="JFHU01000117">
    <property type="protein sequence ID" value="EXX88742.1"/>
    <property type="molecule type" value="Genomic_DNA"/>
</dbReference>
<dbReference type="PANTHER" id="PTHR43233">
    <property type="entry name" value="FAMILY N-ACETYLTRANSFERASE, PUTATIVE (AFU_ORTHOLOGUE AFUA_6G03350)-RELATED"/>
    <property type="match status" value="1"/>
</dbReference>
<dbReference type="PROSITE" id="PS51186">
    <property type="entry name" value="GNAT"/>
    <property type="match status" value="1"/>
</dbReference>
<dbReference type="OrthoDB" id="3216107at2"/>
<reference evidence="2 3" key="1">
    <citation type="submission" date="2014-02" db="EMBL/GenBank/DDBJ databases">
        <title>Genome sequence of Paenibacillus darwinianus reveals adaptive mechanisms for survival in Antarctic soils.</title>
        <authorList>
            <person name="Dsouza M."/>
            <person name="Taylor M.W."/>
            <person name="Turner S.J."/>
            <person name="Aislabie J."/>
        </authorList>
    </citation>
    <scope>NUCLEOTIDE SEQUENCE [LARGE SCALE GENOMIC DNA]</scope>
    <source>
        <strain evidence="2 3">CE1</strain>
    </source>
</reference>
<evidence type="ECO:0000259" key="1">
    <source>
        <dbReference type="PROSITE" id="PS51186"/>
    </source>
</evidence>
<accession>A0A9W5S1I4</accession>
<dbReference type="CDD" id="cd04301">
    <property type="entry name" value="NAT_SF"/>
    <property type="match status" value="1"/>
</dbReference>
<evidence type="ECO:0000313" key="3">
    <source>
        <dbReference type="Proteomes" id="UP000053750"/>
    </source>
</evidence>